<comment type="pathway">
    <text evidence="7">Pyrimidine metabolism; UMP biosynthesis via de novo pathway; (S)-dihydroorotate from bicarbonate: step 3/3.</text>
</comment>
<feature type="binding site" evidence="7">
    <location>
        <position position="306"/>
    </location>
    <ligand>
        <name>Zn(2+)</name>
        <dbReference type="ChEBI" id="CHEBI:29105"/>
        <label>1</label>
    </ligand>
</feature>
<evidence type="ECO:0000256" key="4">
    <source>
        <dbReference type="ARBA" id="ARBA00022801"/>
    </source>
</evidence>
<keyword evidence="5 7" id="KW-0862">Zinc</keyword>
<dbReference type="NCBIfam" id="TIGR00857">
    <property type="entry name" value="pyrC_multi"/>
    <property type="match status" value="1"/>
</dbReference>
<keyword evidence="6 7" id="KW-0665">Pyrimidine biosynthesis</keyword>
<dbReference type="InterPro" id="IPR002195">
    <property type="entry name" value="Dihydroorotase_CS"/>
</dbReference>
<dbReference type="UniPathway" id="UPA00070">
    <property type="reaction ID" value="UER00117"/>
</dbReference>
<evidence type="ECO:0000256" key="2">
    <source>
        <dbReference type="ARBA" id="ARBA00010286"/>
    </source>
</evidence>
<dbReference type="InterPro" id="IPR004722">
    <property type="entry name" value="DHOase"/>
</dbReference>
<organism evidence="10 11">
    <name type="scientific">Anaerotalea alkaliphila</name>
    <dbReference type="NCBI Taxonomy" id="2662126"/>
    <lineage>
        <taxon>Bacteria</taxon>
        <taxon>Bacillati</taxon>
        <taxon>Bacillota</taxon>
        <taxon>Clostridia</taxon>
        <taxon>Eubacteriales</taxon>
        <taxon>Anaerotalea</taxon>
    </lineage>
</organism>
<dbReference type="CDD" id="cd01317">
    <property type="entry name" value="DHOase_IIa"/>
    <property type="match status" value="1"/>
</dbReference>
<comment type="similarity">
    <text evidence="2 7">Belongs to the metallo-dependent hydrolases superfamily. DHOase family. Class I DHOase subfamily.</text>
</comment>
<reference evidence="10 11" key="1">
    <citation type="submission" date="2020-01" db="EMBL/GenBank/DDBJ databases">
        <title>Anaeroalcalibacter tamaniensis gen. nov., sp. nov., moderately halophilic strictly anaerobic fermenter bacterium from mud volcano of Taman peninsula.</title>
        <authorList>
            <person name="Frolova A."/>
            <person name="Merkel A.Y."/>
            <person name="Slobodkin A.I."/>
        </authorList>
    </citation>
    <scope>NUCLEOTIDE SEQUENCE [LARGE SCALE GENOMIC DNA]</scope>
    <source>
        <strain evidence="10 11">F-3ap</strain>
    </source>
</reference>
<dbReference type="Gene3D" id="3.20.20.140">
    <property type="entry name" value="Metal-dependent hydrolases"/>
    <property type="match status" value="1"/>
</dbReference>
<comment type="catalytic activity">
    <reaction evidence="7">
        <text>(S)-dihydroorotate + H2O = N-carbamoyl-L-aspartate + H(+)</text>
        <dbReference type="Rhea" id="RHEA:24296"/>
        <dbReference type="ChEBI" id="CHEBI:15377"/>
        <dbReference type="ChEBI" id="CHEBI:15378"/>
        <dbReference type="ChEBI" id="CHEBI:30864"/>
        <dbReference type="ChEBI" id="CHEBI:32814"/>
        <dbReference type="EC" id="3.5.2.3"/>
    </reaction>
</comment>
<evidence type="ECO:0000256" key="3">
    <source>
        <dbReference type="ARBA" id="ARBA00022723"/>
    </source>
</evidence>
<keyword evidence="3 7" id="KW-0479">Metal-binding</keyword>
<dbReference type="EMBL" id="JAAEEH010000030">
    <property type="protein sequence ID" value="NDL68183.1"/>
    <property type="molecule type" value="Genomic_DNA"/>
</dbReference>
<dbReference type="EC" id="3.5.2.3" evidence="7"/>
<dbReference type="InterPro" id="IPR024403">
    <property type="entry name" value="DHOase_cat"/>
</dbReference>
<feature type="domain" description="Dihydroorotase catalytic" evidence="9">
    <location>
        <begin position="53"/>
        <end position="239"/>
    </location>
</feature>
<evidence type="ECO:0000256" key="6">
    <source>
        <dbReference type="ARBA" id="ARBA00022975"/>
    </source>
</evidence>
<feature type="domain" description="Amidohydrolase 3" evidence="8">
    <location>
        <begin position="243"/>
        <end position="423"/>
    </location>
</feature>
<dbReference type="InterPro" id="IPR032466">
    <property type="entry name" value="Metal_Hydrolase"/>
</dbReference>
<proteinExistence type="inferred from homology"/>
<evidence type="ECO:0000256" key="1">
    <source>
        <dbReference type="ARBA" id="ARBA00002368"/>
    </source>
</evidence>
<dbReference type="RefSeq" id="WP_162370908.1">
    <property type="nucleotide sequence ID" value="NZ_JAAEEH010000030.1"/>
</dbReference>
<dbReference type="InterPro" id="IPR013108">
    <property type="entry name" value="Amidohydro_3"/>
</dbReference>
<dbReference type="SUPFAM" id="SSF51556">
    <property type="entry name" value="Metallo-dependent hydrolases"/>
    <property type="match status" value="1"/>
</dbReference>
<dbReference type="Proteomes" id="UP000461585">
    <property type="component" value="Unassembled WGS sequence"/>
</dbReference>
<protein>
    <recommendedName>
        <fullName evidence="7">Dihydroorotase</fullName>
        <shortName evidence="7">DHOase</shortName>
        <ecNumber evidence="7">3.5.2.3</ecNumber>
    </recommendedName>
</protein>
<name>A0A7X5HX15_9FIRM</name>
<comment type="function">
    <text evidence="1 7">Catalyzes the reversible cyclization of carbamoyl aspartate to dihydroorotate.</text>
</comment>
<dbReference type="Pfam" id="PF07969">
    <property type="entry name" value="Amidohydro_3"/>
    <property type="match status" value="1"/>
</dbReference>
<sequence>MKIRIANGRVLDPANNRDEVGDVYVLEGTIVDREAWEQADGQEEVLEAGGCWVVPGLIDLHAHLREPGYEYKETIATGTRSAAKGGFSTVCPMPNTKPATDSKGMVELVLEKARTEGVVHVLPVGAVTLGQEGKALADFAAMKEAGICGLSEDGRSVLDARLMRQALAAARELDIPMLSHCEDESLARGGCMNEGVVSSRLGFQGIPGEAEDIIAARDIILAHKAGARLHLCHVSTKESVAIIREAKRMGVQVTAEVCPHHFTLTEEAVDGVDANTKMNPPLRTKADVDALLEGLSDGTIDAIATDHAPHSEEEKACGYAKAANGIVGFETAVPLVVTELVEKGILDAAGLVRAMSLRPARILGSDKGTLGVGRMADITIIDPQAEYAIDAESFASKGRNTPFNGRRVRGKVMATLVAGKTVYRDAEL</sequence>
<evidence type="ECO:0000259" key="9">
    <source>
        <dbReference type="Pfam" id="PF12890"/>
    </source>
</evidence>
<dbReference type="GO" id="GO:0005737">
    <property type="term" value="C:cytoplasm"/>
    <property type="evidence" value="ECO:0007669"/>
    <property type="project" value="TreeGrafter"/>
</dbReference>
<dbReference type="AlphaFoldDB" id="A0A7X5HX15"/>
<dbReference type="InterPro" id="IPR050138">
    <property type="entry name" value="DHOase/Allantoinase_Hydrolase"/>
</dbReference>
<feature type="binding site" evidence="7">
    <location>
        <begin position="63"/>
        <end position="65"/>
    </location>
    <ligand>
        <name>substrate</name>
    </ligand>
</feature>
<evidence type="ECO:0000256" key="5">
    <source>
        <dbReference type="ARBA" id="ARBA00022833"/>
    </source>
</evidence>
<comment type="caution">
    <text evidence="7">Lacks conserved residue(s) required for the propagation of feature annotation.</text>
</comment>
<feature type="active site" evidence="7">
    <location>
        <position position="306"/>
    </location>
</feature>
<dbReference type="GO" id="GO:0044205">
    <property type="term" value="P:'de novo' UMP biosynthetic process"/>
    <property type="evidence" value="ECO:0007669"/>
    <property type="project" value="UniProtKB-UniRule"/>
</dbReference>
<accession>A0A7X5HX15</accession>
<feature type="binding site" evidence="7">
    <location>
        <position position="180"/>
    </location>
    <ligand>
        <name>Zn(2+)</name>
        <dbReference type="ChEBI" id="CHEBI:29105"/>
        <label>2</label>
    </ligand>
</feature>
<feature type="binding site" evidence="7">
    <location>
        <position position="153"/>
    </location>
    <ligand>
        <name>Zn(2+)</name>
        <dbReference type="ChEBI" id="CHEBI:29105"/>
        <label>1</label>
    </ligand>
</feature>
<comment type="cofactor">
    <cofactor evidence="7">
        <name>Zn(2+)</name>
        <dbReference type="ChEBI" id="CHEBI:29105"/>
    </cofactor>
    <text evidence="7">Binds 2 Zn(2+) ions per subunit.</text>
</comment>
<feature type="binding site" evidence="7">
    <location>
        <position position="233"/>
    </location>
    <ligand>
        <name>Zn(2+)</name>
        <dbReference type="ChEBI" id="CHEBI:29105"/>
        <label>2</label>
    </ligand>
</feature>
<dbReference type="Pfam" id="PF12890">
    <property type="entry name" value="DHOase"/>
    <property type="match status" value="1"/>
</dbReference>
<dbReference type="SUPFAM" id="SSF51338">
    <property type="entry name" value="Composite domain of metallo-dependent hydrolases"/>
    <property type="match status" value="1"/>
</dbReference>
<dbReference type="GO" id="GO:0004151">
    <property type="term" value="F:dihydroorotase activity"/>
    <property type="evidence" value="ECO:0007669"/>
    <property type="project" value="UniProtKB-UniRule"/>
</dbReference>
<evidence type="ECO:0000259" key="8">
    <source>
        <dbReference type="Pfam" id="PF07969"/>
    </source>
</evidence>
<keyword evidence="11" id="KW-1185">Reference proteome</keyword>
<dbReference type="PANTHER" id="PTHR43668">
    <property type="entry name" value="ALLANTOINASE"/>
    <property type="match status" value="1"/>
</dbReference>
<dbReference type="GO" id="GO:0006145">
    <property type="term" value="P:purine nucleobase catabolic process"/>
    <property type="evidence" value="ECO:0007669"/>
    <property type="project" value="TreeGrafter"/>
</dbReference>
<feature type="binding site" evidence="7">
    <location>
        <position position="63"/>
    </location>
    <ligand>
        <name>Zn(2+)</name>
        <dbReference type="ChEBI" id="CHEBI:29105"/>
        <label>1</label>
    </ligand>
</feature>
<dbReference type="PANTHER" id="PTHR43668:SF2">
    <property type="entry name" value="ALLANTOINASE"/>
    <property type="match status" value="1"/>
</dbReference>
<dbReference type="GO" id="GO:0004038">
    <property type="term" value="F:allantoinase activity"/>
    <property type="evidence" value="ECO:0007669"/>
    <property type="project" value="TreeGrafter"/>
</dbReference>
<keyword evidence="4 7" id="KW-0378">Hydrolase</keyword>
<feature type="binding site" evidence="7">
    <location>
        <position position="95"/>
    </location>
    <ligand>
        <name>substrate</name>
    </ligand>
</feature>
<evidence type="ECO:0000256" key="7">
    <source>
        <dbReference type="HAMAP-Rule" id="MF_00220"/>
    </source>
</evidence>
<dbReference type="InterPro" id="IPR011059">
    <property type="entry name" value="Metal-dep_hydrolase_composite"/>
</dbReference>
<feature type="binding site" evidence="7">
    <location>
        <position position="153"/>
    </location>
    <ligand>
        <name>Zn(2+)</name>
        <dbReference type="ChEBI" id="CHEBI:29105"/>
        <label>2</label>
    </ligand>
</feature>
<dbReference type="HAMAP" id="MF_00220_B">
    <property type="entry name" value="PyrC_classI_B"/>
    <property type="match status" value="1"/>
</dbReference>
<feature type="binding site" evidence="7">
    <location>
        <position position="310"/>
    </location>
    <ligand>
        <name>substrate</name>
    </ligand>
</feature>
<gene>
    <name evidence="7" type="primary">pyrC</name>
    <name evidence="10" type="ORF">GXN74_10565</name>
</gene>
<dbReference type="PROSITE" id="PS00482">
    <property type="entry name" value="DIHYDROOROTASE_1"/>
    <property type="match status" value="1"/>
</dbReference>
<dbReference type="PROSITE" id="PS00483">
    <property type="entry name" value="DIHYDROOROTASE_2"/>
    <property type="match status" value="1"/>
</dbReference>
<comment type="caution">
    <text evidence="10">The sequence shown here is derived from an EMBL/GenBank/DDBJ whole genome shotgun (WGS) entry which is preliminary data.</text>
</comment>
<dbReference type="GO" id="GO:0008270">
    <property type="term" value="F:zinc ion binding"/>
    <property type="evidence" value="ECO:0007669"/>
    <property type="project" value="UniProtKB-UniRule"/>
</dbReference>
<dbReference type="Gene3D" id="2.30.40.10">
    <property type="entry name" value="Urease, subunit C, domain 1"/>
    <property type="match status" value="1"/>
</dbReference>
<feature type="binding site" evidence="7">
    <location>
        <position position="279"/>
    </location>
    <ligand>
        <name>substrate</name>
    </ligand>
</feature>
<evidence type="ECO:0000313" key="11">
    <source>
        <dbReference type="Proteomes" id="UP000461585"/>
    </source>
</evidence>
<evidence type="ECO:0000313" key="10">
    <source>
        <dbReference type="EMBL" id="NDL68183.1"/>
    </source>
</evidence>
<feature type="binding site" evidence="7">
    <location>
        <position position="61"/>
    </location>
    <ligand>
        <name>Zn(2+)</name>
        <dbReference type="ChEBI" id="CHEBI:29105"/>
        <label>1</label>
    </ligand>
</feature>